<feature type="compositionally biased region" description="Pro residues" evidence="1">
    <location>
        <begin position="69"/>
        <end position="80"/>
    </location>
</feature>
<evidence type="ECO:0000313" key="2">
    <source>
        <dbReference type="EMBL" id="EJD33263.1"/>
    </source>
</evidence>
<dbReference type="AlphaFoldDB" id="J0WLQ8"/>
<reference evidence="3" key="1">
    <citation type="journal article" date="2012" name="Science">
        <title>The Paleozoic origin of enzymatic lignin decomposition reconstructed from 31 fungal genomes.</title>
        <authorList>
            <person name="Floudas D."/>
            <person name="Binder M."/>
            <person name="Riley R."/>
            <person name="Barry K."/>
            <person name="Blanchette R.A."/>
            <person name="Henrissat B."/>
            <person name="Martinez A.T."/>
            <person name="Otillar R."/>
            <person name="Spatafora J.W."/>
            <person name="Yadav J.S."/>
            <person name="Aerts A."/>
            <person name="Benoit I."/>
            <person name="Boyd A."/>
            <person name="Carlson A."/>
            <person name="Copeland A."/>
            <person name="Coutinho P.M."/>
            <person name="de Vries R.P."/>
            <person name="Ferreira P."/>
            <person name="Findley K."/>
            <person name="Foster B."/>
            <person name="Gaskell J."/>
            <person name="Glotzer D."/>
            <person name="Gorecki P."/>
            <person name="Heitman J."/>
            <person name="Hesse C."/>
            <person name="Hori C."/>
            <person name="Igarashi K."/>
            <person name="Jurgens J.A."/>
            <person name="Kallen N."/>
            <person name="Kersten P."/>
            <person name="Kohler A."/>
            <person name="Kuees U."/>
            <person name="Kumar T.K.A."/>
            <person name="Kuo A."/>
            <person name="LaButti K."/>
            <person name="Larrondo L.F."/>
            <person name="Lindquist E."/>
            <person name="Ling A."/>
            <person name="Lombard V."/>
            <person name="Lucas S."/>
            <person name="Lundell T."/>
            <person name="Martin R."/>
            <person name="McLaughlin D.J."/>
            <person name="Morgenstern I."/>
            <person name="Morin E."/>
            <person name="Murat C."/>
            <person name="Nagy L.G."/>
            <person name="Nolan M."/>
            <person name="Ohm R.A."/>
            <person name="Patyshakuliyeva A."/>
            <person name="Rokas A."/>
            <person name="Ruiz-Duenas F.J."/>
            <person name="Sabat G."/>
            <person name="Salamov A."/>
            <person name="Samejima M."/>
            <person name="Schmutz J."/>
            <person name="Slot J.C."/>
            <person name="St John F."/>
            <person name="Stenlid J."/>
            <person name="Sun H."/>
            <person name="Sun S."/>
            <person name="Syed K."/>
            <person name="Tsang A."/>
            <person name="Wiebenga A."/>
            <person name="Young D."/>
            <person name="Pisabarro A."/>
            <person name="Eastwood D.C."/>
            <person name="Martin F."/>
            <person name="Cullen D."/>
            <person name="Grigoriev I.V."/>
            <person name="Hibbett D.S."/>
        </authorList>
    </citation>
    <scope>NUCLEOTIDE SEQUENCE [LARGE SCALE GENOMIC DNA]</scope>
    <source>
        <strain evidence="3">TFB10046</strain>
    </source>
</reference>
<dbReference type="KEGG" id="adl:AURDEDRAFT_177664"/>
<dbReference type="Proteomes" id="UP000006514">
    <property type="component" value="Unassembled WGS sequence"/>
</dbReference>
<evidence type="ECO:0000256" key="1">
    <source>
        <dbReference type="SAM" id="MobiDB-lite"/>
    </source>
</evidence>
<dbReference type="InParanoid" id="J0WLQ8"/>
<feature type="compositionally biased region" description="Basic and acidic residues" evidence="1">
    <location>
        <begin position="53"/>
        <end position="68"/>
    </location>
</feature>
<gene>
    <name evidence="2" type="ORF">AURDEDRAFT_177664</name>
</gene>
<feature type="compositionally biased region" description="Basic and acidic residues" evidence="1">
    <location>
        <begin position="172"/>
        <end position="188"/>
    </location>
</feature>
<feature type="region of interest" description="Disordered" evidence="1">
    <location>
        <begin position="216"/>
        <end position="291"/>
    </location>
</feature>
<feature type="region of interest" description="Disordered" evidence="1">
    <location>
        <begin position="1"/>
        <end position="188"/>
    </location>
</feature>
<proteinExistence type="predicted"/>
<dbReference type="EMBL" id="JH688335">
    <property type="protein sequence ID" value="EJD33263.1"/>
    <property type="molecule type" value="Genomic_DNA"/>
</dbReference>
<organism evidence="2 3">
    <name type="scientific">Auricularia subglabra (strain TFB-10046 / SS5)</name>
    <name type="common">White-rot fungus</name>
    <name type="synonym">Auricularia delicata (strain TFB10046)</name>
    <dbReference type="NCBI Taxonomy" id="717982"/>
    <lineage>
        <taxon>Eukaryota</taxon>
        <taxon>Fungi</taxon>
        <taxon>Dikarya</taxon>
        <taxon>Basidiomycota</taxon>
        <taxon>Agaricomycotina</taxon>
        <taxon>Agaricomycetes</taxon>
        <taxon>Auriculariales</taxon>
        <taxon>Auriculariaceae</taxon>
        <taxon>Auricularia</taxon>
    </lineage>
</organism>
<accession>J0WLQ8</accession>
<feature type="compositionally biased region" description="Polar residues" evidence="1">
    <location>
        <begin position="17"/>
        <end position="35"/>
    </location>
</feature>
<sequence>MLLAGYPVISLAIATPGGQNQTHEAGNGTADTEQQTPANPSTASPTPTTEHSGQQEHPEPEEPLEHPETPVPGSPQPPLSPGRHPGPTCDEEPLEHPETPVPRSPQAQFSPDCGEVGIPDDQDPVDESEFFVPETPHAVQADSDAEDADFPSPRLANTRRAGTPFPQRPHHHVPDLDMLADREARHTQSVDLDLHANPPVQFEPPRTPTFQALAFSSAGSCPDSPLTDIDLLSPVSHANPKQATQTRTKTQRKRKATELTSAEPPVAKKAKTPDLQQVEKYHSGDPDVSLP</sequence>
<name>J0WLQ8_AURST</name>
<evidence type="ECO:0000313" key="3">
    <source>
        <dbReference type="Proteomes" id="UP000006514"/>
    </source>
</evidence>
<feature type="compositionally biased region" description="Acidic residues" evidence="1">
    <location>
        <begin position="118"/>
        <end position="129"/>
    </location>
</feature>
<protein>
    <submittedName>
        <fullName evidence="2">Uncharacterized protein</fullName>
    </submittedName>
</protein>
<keyword evidence="3" id="KW-1185">Reference proteome</keyword>
<feature type="compositionally biased region" description="Low complexity" evidence="1">
    <location>
        <begin position="36"/>
        <end position="49"/>
    </location>
</feature>